<dbReference type="Gene3D" id="3.30.2310.20">
    <property type="entry name" value="RelE-like"/>
    <property type="match status" value="1"/>
</dbReference>
<dbReference type="Pfam" id="PF05016">
    <property type="entry name" value="ParE_toxin"/>
    <property type="match status" value="1"/>
</dbReference>
<evidence type="ECO:0000313" key="4">
    <source>
        <dbReference type="Proteomes" id="UP001525890"/>
    </source>
</evidence>
<protein>
    <submittedName>
        <fullName evidence="3">Type II toxin-antitoxin system RelE/ParE family toxin</fullName>
    </submittedName>
</protein>
<dbReference type="Proteomes" id="UP001525890">
    <property type="component" value="Unassembled WGS sequence"/>
</dbReference>
<evidence type="ECO:0000256" key="2">
    <source>
        <dbReference type="ARBA" id="ARBA00022649"/>
    </source>
</evidence>
<reference evidence="3 4" key="1">
    <citation type="journal article" date="2022" name="Front. Microbiol.">
        <title>High genomic differentiation and limited gene flow indicate recent cryptic speciation within the genus Laspinema (cyanobacteria).</title>
        <authorList>
            <person name="Stanojkovic A."/>
            <person name="Skoupy S."/>
            <person name="Skaloud P."/>
            <person name="Dvorak P."/>
        </authorList>
    </citation>
    <scope>NUCLEOTIDE SEQUENCE [LARGE SCALE GENOMIC DNA]</scope>
    <source>
        <strain evidence="3 4">D2a</strain>
    </source>
</reference>
<accession>A0ABT2MYI3</accession>
<sequence>MSVYILSDAAFHDITEIATYLEQLSPAAAVRLIDKIIEQCQRLADFPNMGRRWDQISPPLRSFPVEDYLIFYRGIADGIEVVRVVSGYRDLRTILEWVDED</sequence>
<gene>
    <name evidence="3" type="ORF">NG799_26175</name>
</gene>
<name>A0ABT2MYI3_9CYAN</name>
<dbReference type="PANTHER" id="PTHR33755:SF6">
    <property type="entry name" value="PLASMID STABILIZATION SYSTEM PROTEIN"/>
    <property type="match status" value="1"/>
</dbReference>
<dbReference type="InterPro" id="IPR035093">
    <property type="entry name" value="RelE/ParE_toxin_dom_sf"/>
</dbReference>
<keyword evidence="2" id="KW-1277">Toxin-antitoxin system</keyword>
<keyword evidence="4" id="KW-1185">Reference proteome</keyword>
<comment type="caution">
    <text evidence="3">The sequence shown here is derived from an EMBL/GenBank/DDBJ whole genome shotgun (WGS) entry which is preliminary data.</text>
</comment>
<proteinExistence type="inferred from homology"/>
<organism evidence="3 4">
    <name type="scientific">Laspinema palackyanum D2a</name>
    <dbReference type="NCBI Taxonomy" id="2953684"/>
    <lineage>
        <taxon>Bacteria</taxon>
        <taxon>Bacillati</taxon>
        <taxon>Cyanobacteriota</taxon>
        <taxon>Cyanophyceae</taxon>
        <taxon>Oscillatoriophycideae</taxon>
        <taxon>Oscillatoriales</taxon>
        <taxon>Laspinemataceae</taxon>
        <taxon>Laspinema</taxon>
        <taxon>Laspinema palackyanum</taxon>
    </lineage>
</organism>
<dbReference type="InterPro" id="IPR007712">
    <property type="entry name" value="RelE/ParE_toxin"/>
</dbReference>
<dbReference type="PANTHER" id="PTHR33755">
    <property type="entry name" value="TOXIN PARE1-RELATED"/>
    <property type="match status" value="1"/>
</dbReference>
<dbReference type="RefSeq" id="WP_368009251.1">
    <property type="nucleotide sequence ID" value="NZ_JAMXFF010000060.1"/>
</dbReference>
<dbReference type="EMBL" id="JAMXFF010000060">
    <property type="protein sequence ID" value="MCT7969806.1"/>
    <property type="molecule type" value="Genomic_DNA"/>
</dbReference>
<dbReference type="InterPro" id="IPR051803">
    <property type="entry name" value="TA_system_RelE-like_toxin"/>
</dbReference>
<evidence type="ECO:0000256" key="1">
    <source>
        <dbReference type="ARBA" id="ARBA00006226"/>
    </source>
</evidence>
<comment type="similarity">
    <text evidence="1">Belongs to the RelE toxin family.</text>
</comment>
<evidence type="ECO:0000313" key="3">
    <source>
        <dbReference type="EMBL" id="MCT7969806.1"/>
    </source>
</evidence>